<accession>A0A8H7TQR5</accession>
<evidence type="ECO:0000313" key="1">
    <source>
        <dbReference type="EMBL" id="KAF9755655.1"/>
    </source>
</evidence>
<comment type="caution">
    <text evidence="1">The sequence shown here is derived from an EMBL/GenBank/DDBJ whole genome shotgun (WGS) entry which is preliminary data.</text>
</comment>
<dbReference type="EMBL" id="JADCTT010000003">
    <property type="protein sequence ID" value="KAF9755655.1"/>
    <property type="molecule type" value="Genomic_DNA"/>
</dbReference>
<gene>
    <name evidence="1" type="ORF">IM811_011096</name>
</gene>
<reference evidence="1" key="1">
    <citation type="submission" date="2020-10" db="EMBL/GenBank/DDBJ databases">
        <title>High-Quality Genome Resource of Clonostachys rosea strain S41 by Oxford Nanopore Long-Read Sequencing.</title>
        <authorList>
            <person name="Wang H."/>
        </authorList>
    </citation>
    <scope>NUCLEOTIDE SEQUENCE</scope>
    <source>
        <strain evidence="1">S41</strain>
    </source>
</reference>
<sequence>MATGSKAHWWMDSCKQTDLNARICIYYGLPGIGMRLPGATVTGNIILLTSNGTLYRRLCRKTVRFIAFKDDDGTIMVIQTPDDPFEGDERIAFLDENGRDLTAQPRKENLKSVVLSDLREGQKYQVLVEEVTHAQVRAV</sequence>
<name>A0A8H7TQR5_BIOOC</name>
<organism evidence="1 2">
    <name type="scientific">Bionectria ochroleuca</name>
    <name type="common">Gliocladium roseum</name>
    <dbReference type="NCBI Taxonomy" id="29856"/>
    <lineage>
        <taxon>Eukaryota</taxon>
        <taxon>Fungi</taxon>
        <taxon>Dikarya</taxon>
        <taxon>Ascomycota</taxon>
        <taxon>Pezizomycotina</taxon>
        <taxon>Sordariomycetes</taxon>
        <taxon>Hypocreomycetidae</taxon>
        <taxon>Hypocreales</taxon>
        <taxon>Bionectriaceae</taxon>
        <taxon>Clonostachys</taxon>
    </lineage>
</organism>
<dbReference type="AlphaFoldDB" id="A0A8H7TQR5"/>
<protein>
    <submittedName>
        <fullName evidence="1">Uncharacterized protein</fullName>
    </submittedName>
</protein>
<proteinExistence type="predicted"/>
<evidence type="ECO:0000313" key="2">
    <source>
        <dbReference type="Proteomes" id="UP000616885"/>
    </source>
</evidence>
<dbReference type="Proteomes" id="UP000616885">
    <property type="component" value="Unassembled WGS sequence"/>
</dbReference>